<dbReference type="AlphaFoldDB" id="D9PMY4"/>
<accession>D9PMY4</accession>
<organism evidence="1">
    <name type="scientific">sediment metagenome</name>
    <dbReference type="NCBI Taxonomy" id="749907"/>
    <lineage>
        <taxon>unclassified sequences</taxon>
        <taxon>metagenomes</taxon>
        <taxon>ecological metagenomes</taxon>
    </lineage>
</organism>
<reference evidence="1" key="2">
    <citation type="journal article" date="2011" name="Microb. Ecol.">
        <title>Taxonomic and Functional Metagenomic Profiling of the Microbial Community in the Anoxic Sediment of a Sub-saline Shallow Lake (Laguna de Carrizo, Central Spain).</title>
        <authorList>
            <person name="Ferrer M."/>
            <person name="Guazzaroni M.E."/>
            <person name="Richter M."/>
            <person name="Garcia-Salamanca A."/>
            <person name="Yarza P."/>
            <person name="Suarez-Suarez A."/>
            <person name="Solano J."/>
            <person name="Alcaide M."/>
            <person name="van Dillewijn P."/>
            <person name="Molina-Henares M.A."/>
            <person name="Lopez-Cortes N."/>
            <person name="Al-Ramahi Y."/>
            <person name="Guerrero C."/>
            <person name="Acosta A."/>
            <person name="de Eugenio L.I."/>
            <person name="Martinez V."/>
            <person name="Marques S."/>
            <person name="Rojo F."/>
            <person name="Santero E."/>
            <person name="Genilloud O."/>
            <person name="Perez-Perez J."/>
            <person name="Rossello-Mora R."/>
            <person name="Ramos J.L."/>
        </authorList>
    </citation>
    <scope>NUCLEOTIDE SEQUENCE</scope>
</reference>
<evidence type="ECO:0000313" key="1">
    <source>
        <dbReference type="EMBL" id="EFK95082.1"/>
    </source>
</evidence>
<gene>
    <name evidence="1" type="ORF">LDC_2913</name>
</gene>
<comment type="caution">
    <text evidence="1">The sequence shown here is derived from an EMBL/GenBank/DDBJ whole genome shotgun (WGS) entry which is preliminary data.</text>
</comment>
<sequence>MNDLLNPSPGQVAVRRKIDDLEAAIRGAVAAGEMEQTFHDGTTEEGDREAEHHFAQGVYARSMWLPGDGYCRANAHPIPDLYRVGGTLQVVG</sequence>
<dbReference type="EMBL" id="ADZX01000896">
    <property type="protein sequence ID" value="EFK95082.1"/>
    <property type="molecule type" value="Genomic_DNA"/>
</dbReference>
<protein>
    <submittedName>
        <fullName evidence="1">Uncharacterized protein</fullName>
    </submittedName>
</protein>
<name>D9PMY4_9ZZZZ</name>
<proteinExistence type="predicted"/>
<reference evidence="1" key="1">
    <citation type="submission" date="2010-07" db="EMBL/GenBank/DDBJ databases">
        <authorList>
            <consortium name="CONSOLIDER consortium CSD2007-00005"/>
            <person name="Guazzaroni M.-E."/>
            <person name="Richter M."/>
            <person name="Garcia-Salamanca A."/>
            <person name="Yarza P."/>
            <person name="Ferrer M."/>
        </authorList>
    </citation>
    <scope>NUCLEOTIDE SEQUENCE</scope>
</reference>